<gene>
    <name evidence="1" type="ORF">EWB00_005540</name>
</gene>
<comment type="caution">
    <text evidence="1">The sequence shown here is derived from an EMBL/GenBank/DDBJ whole genome shotgun (WGS) entry which is preliminary data.</text>
</comment>
<evidence type="ECO:0000313" key="2">
    <source>
        <dbReference type="Proteomes" id="UP000311919"/>
    </source>
</evidence>
<dbReference type="AlphaFoldDB" id="A0A4Z2D1B0"/>
<evidence type="ECO:0000313" key="1">
    <source>
        <dbReference type="EMBL" id="TNN10276.1"/>
    </source>
</evidence>
<keyword evidence="2" id="KW-1185">Reference proteome</keyword>
<accession>A0A4Z2D1B0</accession>
<proteinExistence type="predicted"/>
<reference evidence="1 2" key="1">
    <citation type="submission" date="2019-03" db="EMBL/GenBank/DDBJ databases">
        <title>An improved genome assembly of the fluke Schistosoma japonicum.</title>
        <authorList>
            <person name="Hu W."/>
            <person name="Luo F."/>
            <person name="Yin M."/>
            <person name="Mo X."/>
            <person name="Sun C."/>
            <person name="Wu Q."/>
            <person name="Zhu B."/>
            <person name="Xiang M."/>
            <person name="Wang J."/>
            <person name="Wang Y."/>
            <person name="Zhang T."/>
            <person name="Xu B."/>
            <person name="Zheng H."/>
            <person name="Feng Z."/>
        </authorList>
    </citation>
    <scope>NUCLEOTIDE SEQUENCE [LARGE SCALE GENOMIC DNA]</scope>
    <source>
        <strain evidence="1">HuSjv2</strain>
        <tissue evidence="1">Worms</tissue>
    </source>
</reference>
<dbReference type="Proteomes" id="UP000311919">
    <property type="component" value="Unassembled WGS sequence"/>
</dbReference>
<dbReference type="EMBL" id="SKCS01000364">
    <property type="protein sequence ID" value="TNN10276.1"/>
    <property type="molecule type" value="Genomic_DNA"/>
</dbReference>
<name>A0A4Z2D1B0_SCHJA</name>
<protein>
    <submittedName>
        <fullName evidence="1">Uncharacterized protein</fullName>
    </submittedName>
</protein>
<sequence length="113" mass="12516">MVWRSNTGGPLVTTRSSKRYVDCCDPGNRCDSSSFGHLSVCAAAQFTNALYYGIPLLNMLVAECINSYRLASAYRLKTLKEVYSDCTHEHASYHDTAGELVAESKIYCVFSTL</sequence>
<organism evidence="1 2">
    <name type="scientific">Schistosoma japonicum</name>
    <name type="common">Blood fluke</name>
    <dbReference type="NCBI Taxonomy" id="6182"/>
    <lineage>
        <taxon>Eukaryota</taxon>
        <taxon>Metazoa</taxon>
        <taxon>Spiralia</taxon>
        <taxon>Lophotrochozoa</taxon>
        <taxon>Platyhelminthes</taxon>
        <taxon>Trematoda</taxon>
        <taxon>Digenea</taxon>
        <taxon>Strigeidida</taxon>
        <taxon>Schistosomatoidea</taxon>
        <taxon>Schistosomatidae</taxon>
        <taxon>Schistosoma</taxon>
    </lineage>
</organism>